<evidence type="ECO:0000313" key="2">
    <source>
        <dbReference type="EMBL" id="ROO89596.1"/>
    </source>
</evidence>
<dbReference type="AlphaFoldDB" id="A0A3N1D7X3"/>
<dbReference type="RefSeq" id="WP_123668664.1">
    <property type="nucleotide sequence ID" value="NZ_RJKE01000001.1"/>
</dbReference>
<dbReference type="OrthoDB" id="5165844at2"/>
<keyword evidence="3" id="KW-1185">Reference proteome</keyword>
<name>A0A3N1D7X3_9ACTN</name>
<dbReference type="EMBL" id="RJKE01000001">
    <property type="protein sequence ID" value="ROO89596.1"/>
    <property type="molecule type" value="Genomic_DNA"/>
</dbReference>
<reference evidence="2 3" key="1">
    <citation type="submission" date="2018-11" db="EMBL/GenBank/DDBJ databases">
        <title>Sequencing the genomes of 1000 actinobacteria strains.</title>
        <authorList>
            <person name="Klenk H.-P."/>
        </authorList>
    </citation>
    <scope>NUCLEOTIDE SEQUENCE [LARGE SCALE GENOMIC DNA]</scope>
    <source>
        <strain evidence="2 3">DSM 44254</strain>
    </source>
</reference>
<protein>
    <submittedName>
        <fullName evidence="2">Uncharacterized protein</fullName>
    </submittedName>
</protein>
<accession>A0A3N1D7X3</accession>
<feature type="region of interest" description="Disordered" evidence="1">
    <location>
        <begin position="182"/>
        <end position="230"/>
    </location>
</feature>
<comment type="caution">
    <text evidence="2">The sequence shown here is derived from an EMBL/GenBank/DDBJ whole genome shotgun (WGS) entry which is preliminary data.</text>
</comment>
<dbReference type="Proteomes" id="UP000272400">
    <property type="component" value="Unassembled WGS sequence"/>
</dbReference>
<evidence type="ECO:0000256" key="1">
    <source>
        <dbReference type="SAM" id="MobiDB-lite"/>
    </source>
</evidence>
<proteinExistence type="predicted"/>
<sequence>MPTLARGQSAYMCFGVAKDEDADYGLSDAQQEAEARPQMWGNKQPGMAYLDAPGIPETHIAMPLRTYSWGTTPREATAAMREHAAAWPARAKDTDEFTARLTAFPDETSPAFLPRPAEPDEAVDELSEHVRDNADDLAELLAQAAELVITTRHAGSAGLSRELRVDHAIAVRGVLDEDKEGSTTLYTDTDTDPLRPLVSAWSAMKPGPPRGGPGFLSPRQTPRVPAGSWR</sequence>
<evidence type="ECO:0000313" key="3">
    <source>
        <dbReference type="Proteomes" id="UP000272400"/>
    </source>
</evidence>
<organism evidence="2 3">
    <name type="scientific">Actinocorallia herbida</name>
    <dbReference type="NCBI Taxonomy" id="58109"/>
    <lineage>
        <taxon>Bacteria</taxon>
        <taxon>Bacillati</taxon>
        <taxon>Actinomycetota</taxon>
        <taxon>Actinomycetes</taxon>
        <taxon>Streptosporangiales</taxon>
        <taxon>Thermomonosporaceae</taxon>
        <taxon>Actinocorallia</taxon>
    </lineage>
</organism>
<gene>
    <name evidence="2" type="ORF">EDD29_7297</name>
</gene>